<name>G2XC12_VERDV</name>
<accession>G2XC12</accession>
<reference evidence="3" key="2">
    <citation type="journal article" date="2011" name="PLoS Pathog.">
        <title>Comparative genomics yields insights into niche adaptation of plant vascular wilt pathogens.</title>
        <authorList>
            <person name="Klosterman S.J."/>
            <person name="Subbarao K.V."/>
            <person name="Kang S."/>
            <person name="Veronese P."/>
            <person name="Gold S.E."/>
            <person name="Thomma B.P.H.J."/>
            <person name="Chen Z."/>
            <person name="Henrissat B."/>
            <person name="Lee Y.-H."/>
            <person name="Park J."/>
            <person name="Garcia-Pedrajas M.D."/>
            <person name="Barbara D.J."/>
            <person name="Anchieta A."/>
            <person name="de Jonge R."/>
            <person name="Santhanam P."/>
            <person name="Maruthachalam K."/>
            <person name="Atallah Z."/>
            <person name="Amyotte S.G."/>
            <person name="Paz Z."/>
            <person name="Inderbitzin P."/>
            <person name="Hayes R.J."/>
            <person name="Heiman D.I."/>
            <person name="Young S."/>
            <person name="Zeng Q."/>
            <person name="Engels R."/>
            <person name="Galagan J."/>
            <person name="Cuomo C.A."/>
            <person name="Dobinson K.F."/>
            <person name="Ma L.-J."/>
        </authorList>
    </citation>
    <scope>NUCLEOTIDE SEQUENCE [LARGE SCALE GENOMIC DNA]</scope>
    <source>
        <strain evidence="3">VdLs.17 / ATCC MYA-4575 / FGSC 10137</strain>
    </source>
</reference>
<evidence type="ECO:0000256" key="1">
    <source>
        <dbReference type="SAM" id="MobiDB-lite"/>
    </source>
</evidence>
<evidence type="ECO:0000313" key="3">
    <source>
        <dbReference type="Proteomes" id="UP000001611"/>
    </source>
</evidence>
<dbReference type="GeneID" id="20709053"/>
<dbReference type="KEGG" id="vda:VDAG_07590"/>
<dbReference type="AlphaFoldDB" id="G2XC12"/>
<dbReference type="HOGENOM" id="CLU_1994362_0_0_1"/>
<protein>
    <submittedName>
        <fullName evidence="2">Uncharacterized protein</fullName>
    </submittedName>
</protein>
<dbReference type="EMBL" id="DS572711">
    <property type="protein sequence ID" value="EGY16426.1"/>
    <property type="molecule type" value="Genomic_DNA"/>
</dbReference>
<feature type="region of interest" description="Disordered" evidence="1">
    <location>
        <begin position="1"/>
        <end position="33"/>
    </location>
</feature>
<reference evidence="2 3" key="1">
    <citation type="submission" date="2008-03" db="EMBL/GenBank/DDBJ databases">
        <title>The Genome Sequence of Verticillium dahliae VdLs.17.</title>
        <authorList>
            <consortium name="The Broad Institute Genome Sequencing Platform"/>
            <person name="Ma L.-J.J."/>
            <person name="Klosterman S.J."/>
            <person name="Subbarao K."/>
            <person name="Dobinson K."/>
            <person name="Veronese P."/>
            <person name="Kang S."/>
            <person name="Gold S.E."/>
            <person name="Young S."/>
            <person name="Jaffe D."/>
            <person name="Gnerre S."/>
            <person name="Berlin A."/>
            <person name="Heiman D."/>
            <person name="Hepburn T."/>
            <person name="Sykes S."/>
            <person name="Alvarado L."/>
            <person name="Kodira C.D."/>
            <person name="Lander E."/>
            <person name="Galagan J."/>
            <person name="Nusbaum C."/>
            <person name="Birren B."/>
        </authorList>
    </citation>
    <scope>NUCLEOTIDE SEQUENCE [LARGE SCALE GENOMIC DNA]</scope>
    <source>
        <strain evidence="3">VdLs.17 / ATCC MYA-4575 / FGSC 10137</strain>
    </source>
</reference>
<dbReference type="InParanoid" id="G2XC12"/>
<feature type="compositionally biased region" description="Polar residues" evidence="1">
    <location>
        <begin position="1"/>
        <end position="14"/>
    </location>
</feature>
<dbReference type="RefSeq" id="XP_009654790.1">
    <property type="nucleotide sequence ID" value="XM_009656495.1"/>
</dbReference>
<keyword evidence="3" id="KW-1185">Reference proteome</keyword>
<sequence>MTWQRASEAWTRSGSAPLRTHLSHPNRDKLNAGPCQCDAPQGILESMADVEMTEIVGLEKLVMNSGNPKRLARGLIRSVLRHTPPLGTTDSMPTPALLIARRLWPHCCATTSESTFIQIILALRP</sequence>
<organism evidence="2 3">
    <name type="scientific">Verticillium dahliae (strain VdLs.17 / ATCC MYA-4575 / FGSC 10137)</name>
    <name type="common">Verticillium wilt</name>
    <dbReference type="NCBI Taxonomy" id="498257"/>
    <lineage>
        <taxon>Eukaryota</taxon>
        <taxon>Fungi</taxon>
        <taxon>Dikarya</taxon>
        <taxon>Ascomycota</taxon>
        <taxon>Pezizomycotina</taxon>
        <taxon>Sordariomycetes</taxon>
        <taxon>Hypocreomycetidae</taxon>
        <taxon>Glomerellales</taxon>
        <taxon>Plectosphaerellaceae</taxon>
        <taxon>Verticillium</taxon>
    </lineage>
</organism>
<evidence type="ECO:0000313" key="2">
    <source>
        <dbReference type="EMBL" id="EGY16426.1"/>
    </source>
</evidence>
<gene>
    <name evidence="2" type="ORF">VDAG_07590</name>
</gene>
<proteinExistence type="predicted"/>
<dbReference type="Proteomes" id="UP000001611">
    <property type="component" value="Unassembled WGS sequence"/>
</dbReference>